<sequence length="274" mass="31354">MTQDPEPSQQTGVKTGPNTHGLFPWIQPKIKPRTERESRIVKLVQQQILVLVLETLGDARWMDEALRSGCVTPRGQQSPTTRLQSTRTGHRTSHPRGPEPTRTHGHCSPRRSALTPLQRPHRAAGNTRTDPALVPEQRQRQSGQCKPFIVKSCTSGLRCFWPRFRCAPKHARTLPPTRVAPLSVTCSSRRRHVKTHEARTRSKKEKDTNTIREGRTLSGEEEERRRRGEERKGRRERGGGEKRRSSRGEKEEKGRAEKKSEEKREEKRRGGAEE</sequence>
<accession>A0AAW0MSV6</accession>
<evidence type="ECO:0000313" key="2">
    <source>
        <dbReference type="EMBL" id="KAK7879898.1"/>
    </source>
</evidence>
<feature type="region of interest" description="Disordered" evidence="1">
    <location>
        <begin position="1"/>
        <end position="30"/>
    </location>
</feature>
<dbReference type="EMBL" id="JBBPFD010000176">
    <property type="protein sequence ID" value="KAK7879898.1"/>
    <property type="molecule type" value="Genomic_DNA"/>
</dbReference>
<feature type="compositionally biased region" description="Polar residues" evidence="1">
    <location>
        <begin position="74"/>
        <end position="87"/>
    </location>
</feature>
<feature type="compositionally biased region" description="Polar residues" evidence="1">
    <location>
        <begin position="1"/>
        <end position="18"/>
    </location>
</feature>
<dbReference type="AlphaFoldDB" id="A0AAW0MSV6"/>
<feature type="region of interest" description="Disordered" evidence="1">
    <location>
        <begin position="182"/>
        <end position="274"/>
    </location>
</feature>
<keyword evidence="3" id="KW-1185">Reference proteome</keyword>
<comment type="caution">
    <text evidence="2">The sequence shown here is derived from an EMBL/GenBank/DDBJ whole genome shotgun (WGS) entry which is preliminary data.</text>
</comment>
<feature type="compositionally biased region" description="Basic and acidic residues" evidence="1">
    <location>
        <begin position="195"/>
        <end position="215"/>
    </location>
</feature>
<protein>
    <submittedName>
        <fullName evidence="2">Uncharacterized protein</fullName>
    </submittedName>
</protein>
<evidence type="ECO:0000313" key="3">
    <source>
        <dbReference type="Proteomes" id="UP001460270"/>
    </source>
</evidence>
<feature type="compositionally biased region" description="Basic and acidic residues" evidence="1">
    <location>
        <begin position="222"/>
        <end position="274"/>
    </location>
</feature>
<dbReference type="Proteomes" id="UP001460270">
    <property type="component" value="Unassembled WGS sequence"/>
</dbReference>
<reference evidence="3" key="1">
    <citation type="submission" date="2024-04" db="EMBL/GenBank/DDBJ databases">
        <title>Salinicola lusitanus LLJ914,a marine bacterium isolated from the Okinawa Trough.</title>
        <authorList>
            <person name="Li J."/>
        </authorList>
    </citation>
    <scope>NUCLEOTIDE SEQUENCE [LARGE SCALE GENOMIC DNA]</scope>
</reference>
<organism evidence="2 3">
    <name type="scientific">Mugilogobius chulae</name>
    <name type="common">yellowstripe goby</name>
    <dbReference type="NCBI Taxonomy" id="88201"/>
    <lineage>
        <taxon>Eukaryota</taxon>
        <taxon>Metazoa</taxon>
        <taxon>Chordata</taxon>
        <taxon>Craniata</taxon>
        <taxon>Vertebrata</taxon>
        <taxon>Euteleostomi</taxon>
        <taxon>Actinopterygii</taxon>
        <taxon>Neopterygii</taxon>
        <taxon>Teleostei</taxon>
        <taxon>Neoteleostei</taxon>
        <taxon>Acanthomorphata</taxon>
        <taxon>Gobiaria</taxon>
        <taxon>Gobiiformes</taxon>
        <taxon>Gobioidei</taxon>
        <taxon>Gobiidae</taxon>
        <taxon>Gobionellinae</taxon>
        <taxon>Mugilogobius</taxon>
    </lineage>
</organism>
<gene>
    <name evidence="2" type="ORF">WMY93_033433</name>
</gene>
<evidence type="ECO:0000256" key="1">
    <source>
        <dbReference type="SAM" id="MobiDB-lite"/>
    </source>
</evidence>
<feature type="region of interest" description="Disordered" evidence="1">
    <location>
        <begin position="70"/>
        <end position="144"/>
    </location>
</feature>
<proteinExistence type="predicted"/>
<name>A0AAW0MSV6_9GOBI</name>